<reference evidence="3" key="1">
    <citation type="journal article" date="2021" name="Science">
        <title>Hunting the eagle killer: A cyanobacterial neurotoxin causes vacuolar myelinopathy.</title>
        <authorList>
            <person name="Breinlinger S."/>
            <person name="Phillips T.J."/>
            <person name="Haram B.N."/>
            <person name="Mares J."/>
            <person name="Martinez Yerena J.A."/>
            <person name="Hrouzek P."/>
            <person name="Sobotka R."/>
            <person name="Henderson W.M."/>
            <person name="Schmieder P."/>
            <person name="Williams S.M."/>
            <person name="Lauderdale J.D."/>
            <person name="Wilde H.D."/>
            <person name="Gerrin W."/>
            <person name="Kust A."/>
            <person name="Washington J.W."/>
            <person name="Wagner C."/>
            <person name="Geier B."/>
            <person name="Liebeke M."/>
            <person name="Enke H."/>
            <person name="Niedermeyer T.H.J."/>
            <person name="Wilde S.B."/>
        </authorList>
    </citation>
    <scope>NUCLEOTIDE SEQUENCE [LARGE SCALE GENOMIC DNA]</scope>
    <source>
        <strain evidence="3">Thurmond2011</strain>
    </source>
</reference>
<evidence type="ECO:0000313" key="3">
    <source>
        <dbReference type="Proteomes" id="UP000667802"/>
    </source>
</evidence>
<dbReference type="RefSeq" id="WP_208339109.1">
    <property type="nucleotide sequence ID" value="NZ_CAWQFN010000488.1"/>
</dbReference>
<feature type="chain" id="PRO_5042837682" evidence="1">
    <location>
        <begin position="26"/>
        <end position="249"/>
    </location>
</feature>
<organism evidence="2 3">
    <name type="scientific">Aetokthonos hydrillicola Thurmond2011</name>
    <dbReference type="NCBI Taxonomy" id="2712845"/>
    <lineage>
        <taxon>Bacteria</taxon>
        <taxon>Bacillati</taxon>
        <taxon>Cyanobacteriota</taxon>
        <taxon>Cyanophyceae</taxon>
        <taxon>Nostocales</taxon>
        <taxon>Hapalosiphonaceae</taxon>
        <taxon>Aetokthonos</taxon>
    </lineage>
</organism>
<dbReference type="EMBL" id="JAALHA020000014">
    <property type="protein sequence ID" value="MDR9897845.1"/>
    <property type="molecule type" value="Genomic_DNA"/>
</dbReference>
<keyword evidence="1" id="KW-0732">Signal</keyword>
<keyword evidence="3" id="KW-1185">Reference proteome</keyword>
<sequence length="249" mass="26994">MTKSKFFWISLGLSISLIAANPCYAAQPDSSSIRSVRTIPQSRATGIQAELQTVHVWSGYGVSISYYGTEETIKRVWLDDPSRVLMDVDGCLEGLSNKECKNSGAGLIHLRQIEPLRLRGIPAATNGTLLTVVTQTRGGESKTYNFRVVMGKGMPTYSIVQITPNITKAETSASPSDSIAIATINKGIQVAAQSKWITSTNPLWGKLQKLVQELEAGKNLTTAAQNAGVSQRLIERLLELGSQQNNSKL</sequence>
<dbReference type="Proteomes" id="UP000667802">
    <property type="component" value="Unassembled WGS sequence"/>
</dbReference>
<gene>
    <name evidence="2" type="ORF">G7B40_025250</name>
</gene>
<dbReference type="AlphaFoldDB" id="A0AAP5MA54"/>
<name>A0AAP5MA54_9CYAN</name>
<protein>
    <submittedName>
        <fullName evidence="2">Uncharacterized protein</fullName>
    </submittedName>
</protein>
<proteinExistence type="predicted"/>
<feature type="signal peptide" evidence="1">
    <location>
        <begin position="1"/>
        <end position="25"/>
    </location>
</feature>
<evidence type="ECO:0000256" key="1">
    <source>
        <dbReference type="SAM" id="SignalP"/>
    </source>
</evidence>
<comment type="caution">
    <text evidence="2">The sequence shown here is derived from an EMBL/GenBank/DDBJ whole genome shotgun (WGS) entry which is preliminary data.</text>
</comment>
<evidence type="ECO:0000313" key="2">
    <source>
        <dbReference type="EMBL" id="MDR9897845.1"/>
    </source>
</evidence>
<accession>A0AAP5MA54</accession>